<proteinExistence type="predicted"/>
<organism evidence="2">
    <name type="scientific">Arion vulgaris</name>
    <dbReference type="NCBI Taxonomy" id="1028688"/>
    <lineage>
        <taxon>Eukaryota</taxon>
        <taxon>Metazoa</taxon>
        <taxon>Spiralia</taxon>
        <taxon>Lophotrochozoa</taxon>
        <taxon>Mollusca</taxon>
        <taxon>Gastropoda</taxon>
        <taxon>Heterobranchia</taxon>
        <taxon>Euthyneura</taxon>
        <taxon>Panpulmonata</taxon>
        <taxon>Eupulmonata</taxon>
        <taxon>Stylommatophora</taxon>
        <taxon>Helicina</taxon>
        <taxon>Arionoidea</taxon>
        <taxon>Arionidae</taxon>
        <taxon>Arion</taxon>
    </lineage>
</organism>
<evidence type="ECO:0000313" key="2">
    <source>
        <dbReference type="EMBL" id="CEK76795.1"/>
    </source>
</evidence>
<dbReference type="AlphaFoldDB" id="A0A0B7A9Y6"/>
<sequence>GMKMLTDWLQREQECPKMTTWIATKKQKPSSKGTTKAKWEKEHTKHKHNGYYQLSRRNQTVILRLQTDHSRMRHHLYTKFKIDTNDLWLGEYDNRAYPTELPHVCRPEKKEMTHLRQHP</sequence>
<protein>
    <submittedName>
        <fullName evidence="2">Uncharacterized protein</fullName>
    </submittedName>
</protein>
<feature type="non-terminal residue" evidence="2">
    <location>
        <position position="1"/>
    </location>
</feature>
<dbReference type="EMBL" id="HACG01029930">
    <property type="protein sequence ID" value="CEK76795.1"/>
    <property type="molecule type" value="Transcribed_RNA"/>
</dbReference>
<accession>A0A0B7A9Y6</accession>
<name>A0A0B7A9Y6_9EUPU</name>
<reference evidence="2" key="1">
    <citation type="submission" date="2014-12" db="EMBL/GenBank/DDBJ databases">
        <title>Insight into the proteome of Arion vulgaris.</title>
        <authorList>
            <person name="Aradska J."/>
            <person name="Bulat T."/>
            <person name="Smidak R."/>
            <person name="Sarate P."/>
            <person name="Gangsoo J."/>
            <person name="Sialana F."/>
            <person name="Bilban M."/>
            <person name="Lubec G."/>
        </authorList>
    </citation>
    <scope>NUCLEOTIDE SEQUENCE</scope>
    <source>
        <tissue evidence="2">Skin</tissue>
    </source>
</reference>
<gene>
    <name evidence="2" type="primary">ORF101562</name>
</gene>
<evidence type="ECO:0000256" key="1">
    <source>
        <dbReference type="SAM" id="MobiDB-lite"/>
    </source>
</evidence>
<feature type="region of interest" description="Disordered" evidence="1">
    <location>
        <begin position="24"/>
        <end position="50"/>
    </location>
</feature>